<dbReference type="InterPro" id="IPR051781">
    <property type="entry name" value="Metallo-dep_Hydrolase"/>
</dbReference>
<dbReference type="PIRSF" id="PIRSF038971">
    <property type="entry name" value="PhnM"/>
    <property type="match status" value="1"/>
</dbReference>
<dbReference type="InterPro" id="IPR011059">
    <property type="entry name" value="Metal-dep_hydrolase_composite"/>
</dbReference>
<sequence>MKAQLLINARVVFADSVRDDVGILIENGLITKVIEQGSAATEHAEVFDLQGQLLMPGLIDLHCDALEKEVEPRPGVQFPLMFACAQVDRRNAAAGITTVYHALSFANHELGVRNNATAAKVAATVQQWNEHALVDNRVHVRYEVTDETAPPLLKELLVDGKANMISFMDHTPGQGQFKDVAAYRAFHTRTYHKTDQELDAMLAEKQQKAAGAFERIQNLAAIARDYGVAIASHDDDSPERITTVKAIGTTISEFPINKETAQAARAEGLYTIFGAPNVLRGQSQSGSMRAIEAITAGVADCLCGDYSPASMLPAALRAAELGNISLPEAVRLVTLNPALAAGLSDRGEIRPGLRADLISVREITDMPQATQVWVAGRPVFNTPYPSFIP</sequence>
<dbReference type="NCBIfam" id="NF011987">
    <property type="entry name" value="PRK15446.2-3"/>
    <property type="match status" value="1"/>
</dbReference>
<dbReference type="SUPFAM" id="SSF51338">
    <property type="entry name" value="Composite domain of metallo-dependent hydrolases"/>
    <property type="match status" value="1"/>
</dbReference>
<dbReference type="NCBIfam" id="NF011989">
    <property type="entry name" value="PRK15446.2-5"/>
    <property type="match status" value="1"/>
</dbReference>
<feature type="domain" description="Amidohydrolase-related" evidence="1">
    <location>
        <begin position="54"/>
        <end position="379"/>
    </location>
</feature>
<dbReference type="RefSeq" id="WP_330129188.1">
    <property type="nucleotide sequence ID" value="NZ_JAUHLI010000010.1"/>
</dbReference>
<protein>
    <submittedName>
        <fullName evidence="2">Alpha-D-ribose 1-methylphosphonate 5-triphosphate diphosphatase</fullName>
        <ecNumber evidence="2">3.6.1.63</ecNumber>
    </submittedName>
</protein>
<name>A0ABU7J6G1_9GAMM</name>
<gene>
    <name evidence="2" type="ORF">QWY20_11655</name>
</gene>
<evidence type="ECO:0000313" key="3">
    <source>
        <dbReference type="Proteomes" id="UP001336314"/>
    </source>
</evidence>
<dbReference type="NCBIfam" id="TIGR02318">
    <property type="entry name" value="phosphono_phnM"/>
    <property type="match status" value="1"/>
</dbReference>
<dbReference type="InterPro" id="IPR012696">
    <property type="entry name" value="PhnM"/>
</dbReference>
<dbReference type="PANTHER" id="PTHR43135:SF3">
    <property type="entry name" value="ALPHA-D-RIBOSE 1-METHYLPHOSPHONATE 5-TRIPHOSPHATE DIPHOSPHATASE"/>
    <property type="match status" value="1"/>
</dbReference>
<evidence type="ECO:0000259" key="1">
    <source>
        <dbReference type="Pfam" id="PF01979"/>
    </source>
</evidence>
<keyword evidence="3" id="KW-1185">Reference proteome</keyword>
<dbReference type="Gene3D" id="3.20.20.140">
    <property type="entry name" value="Metal-dependent hydrolases"/>
    <property type="match status" value="2"/>
</dbReference>
<dbReference type="GO" id="GO:0016787">
    <property type="term" value="F:hydrolase activity"/>
    <property type="evidence" value="ECO:0007669"/>
    <property type="project" value="UniProtKB-KW"/>
</dbReference>
<dbReference type="NCBIfam" id="NF011990">
    <property type="entry name" value="PRK15446.2-6"/>
    <property type="match status" value="1"/>
</dbReference>
<proteinExistence type="predicted"/>
<dbReference type="InterPro" id="IPR006680">
    <property type="entry name" value="Amidohydro-rel"/>
</dbReference>
<dbReference type="Pfam" id="PF01979">
    <property type="entry name" value="Amidohydro_1"/>
    <property type="match status" value="1"/>
</dbReference>
<comment type="caution">
    <text evidence="2">The sequence shown here is derived from an EMBL/GenBank/DDBJ whole genome shotgun (WGS) entry which is preliminary data.</text>
</comment>
<dbReference type="EC" id="3.6.1.63" evidence="2"/>
<dbReference type="CDD" id="cd01306">
    <property type="entry name" value="PhnM"/>
    <property type="match status" value="1"/>
</dbReference>
<dbReference type="PANTHER" id="PTHR43135">
    <property type="entry name" value="ALPHA-D-RIBOSE 1-METHYLPHOSPHONATE 5-TRIPHOSPHATE DIPHOSPHATASE"/>
    <property type="match status" value="1"/>
</dbReference>
<dbReference type="NCBIfam" id="NF011984">
    <property type="entry name" value="PRK15446.1-5"/>
    <property type="match status" value="1"/>
</dbReference>
<accession>A0ABU7J6G1</accession>
<dbReference type="InterPro" id="IPR032466">
    <property type="entry name" value="Metal_Hydrolase"/>
</dbReference>
<keyword evidence="2" id="KW-0378">Hydrolase</keyword>
<reference evidence="2 3" key="1">
    <citation type="submission" date="2023-07" db="EMBL/GenBank/DDBJ databases">
        <title>Alkalimonas sp., MEB108 novel, alkaliphilic bacterium isolated from Lonar Lake, India.</title>
        <authorList>
            <person name="Joshi A."/>
            <person name="Thite S."/>
        </authorList>
    </citation>
    <scope>NUCLEOTIDE SEQUENCE [LARGE SCALE GENOMIC DNA]</scope>
    <source>
        <strain evidence="2 3">MEB108</strain>
    </source>
</reference>
<dbReference type="EMBL" id="JAUHLI010000010">
    <property type="protein sequence ID" value="MEE2002110.1"/>
    <property type="molecule type" value="Genomic_DNA"/>
</dbReference>
<dbReference type="Proteomes" id="UP001336314">
    <property type="component" value="Unassembled WGS sequence"/>
</dbReference>
<organism evidence="2 3">
    <name type="scientific">Alkalimonas cellulosilytica</name>
    <dbReference type="NCBI Taxonomy" id="3058395"/>
    <lineage>
        <taxon>Bacteria</taxon>
        <taxon>Pseudomonadati</taxon>
        <taxon>Pseudomonadota</taxon>
        <taxon>Gammaproteobacteria</taxon>
        <taxon>Alkalimonas</taxon>
    </lineage>
</organism>
<evidence type="ECO:0000313" key="2">
    <source>
        <dbReference type="EMBL" id="MEE2002110.1"/>
    </source>
</evidence>
<dbReference type="SUPFAM" id="SSF51556">
    <property type="entry name" value="Metallo-dependent hydrolases"/>
    <property type="match status" value="1"/>
</dbReference>